<evidence type="ECO:0000313" key="10">
    <source>
        <dbReference type="EMBL" id="KAG0671806.1"/>
    </source>
</evidence>
<comment type="subcellular location">
    <subcellularLocation>
        <location evidence="1">Nucleus</location>
    </subcellularLocation>
</comment>
<keyword evidence="5" id="KW-0677">Repeat</keyword>
<dbReference type="SMART" id="SM00386">
    <property type="entry name" value="HAT"/>
    <property type="match status" value="13"/>
</dbReference>
<dbReference type="GO" id="GO:0071014">
    <property type="term" value="C:post-mRNA release spliceosomal complex"/>
    <property type="evidence" value="ECO:0007669"/>
    <property type="project" value="TreeGrafter"/>
</dbReference>
<gene>
    <name evidence="10" type="primary">CLF1</name>
    <name evidence="10" type="ORF">C6P45_005071</name>
</gene>
<dbReference type="InterPro" id="IPR045075">
    <property type="entry name" value="Syf1-like"/>
</dbReference>
<keyword evidence="7" id="KW-0539">Nucleus</keyword>
<evidence type="ECO:0000256" key="6">
    <source>
        <dbReference type="ARBA" id="ARBA00023187"/>
    </source>
</evidence>
<comment type="caution">
    <text evidence="10">The sequence shown here is derived from an EMBL/GenBank/DDBJ whole genome shotgun (WGS) entry which is preliminary data.</text>
</comment>
<feature type="domain" description="Pre-mRNA-splicing factor Syf1-like N-terminal HAT-repeats" evidence="9">
    <location>
        <begin position="51"/>
        <end position="195"/>
    </location>
</feature>
<dbReference type="InterPro" id="IPR055433">
    <property type="entry name" value="HAT_Syf1-like_N"/>
</dbReference>
<dbReference type="PANTHER" id="PTHR11246:SF3">
    <property type="entry name" value="CROOKED NECK-LIKE PROTEIN 1"/>
    <property type="match status" value="1"/>
</dbReference>
<evidence type="ECO:0000256" key="2">
    <source>
        <dbReference type="ARBA" id="ARBA00008644"/>
    </source>
</evidence>
<proteinExistence type="inferred from homology"/>
<evidence type="ECO:0000256" key="5">
    <source>
        <dbReference type="ARBA" id="ARBA00022737"/>
    </source>
</evidence>
<organism evidence="10 11">
    <name type="scientific">Maudiozyma exigua</name>
    <name type="common">Yeast</name>
    <name type="synonym">Kazachstania exigua</name>
    <dbReference type="NCBI Taxonomy" id="34358"/>
    <lineage>
        <taxon>Eukaryota</taxon>
        <taxon>Fungi</taxon>
        <taxon>Dikarya</taxon>
        <taxon>Ascomycota</taxon>
        <taxon>Saccharomycotina</taxon>
        <taxon>Saccharomycetes</taxon>
        <taxon>Saccharomycetales</taxon>
        <taxon>Saccharomycetaceae</taxon>
        <taxon>Maudiozyma</taxon>
    </lineage>
</organism>
<reference evidence="10 11" key="1">
    <citation type="submission" date="2020-11" db="EMBL/GenBank/DDBJ databases">
        <title>Kefir isolates.</title>
        <authorList>
            <person name="Marcisauskas S."/>
            <person name="Kim Y."/>
            <person name="Blasche S."/>
        </authorList>
    </citation>
    <scope>NUCLEOTIDE SEQUENCE [LARGE SCALE GENOMIC DNA]</scope>
    <source>
        <strain evidence="10 11">OG2</strain>
    </source>
</reference>
<dbReference type="GO" id="GO:0000974">
    <property type="term" value="C:Prp19 complex"/>
    <property type="evidence" value="ECO:0007669"/>
    <property type="project" value="TreeGrafter"/>
</dbReference>
<dbReference type="GO" id="GO:0071011">
    <property type="term" value="C:precatalytic spliceosome"/>
    <property type="evidence" value="ECO:0007669"/>
    <property type="project" value="TreeGrafter"/>
</dbReference>
<evidence type="ECO:0000256" key="4">
    <source>
        <dbReference type="ARBA" id="ARBA00022728"/>
    </source>
</evidence>
<dbReference type="OrthoDB" id="541719at2759"/>
<comment type="similarity">
    <text evidence="2">Belongs to the crooked-neck family.</text>
</comment>
<name>A0A9P7BDN5_MAUEX</name>
<evidence type="ECO:0000256" key="3">
    <source>
        <dbReference type="ARBA" id="ARBA00022664"/>
    </source>
</evidence>
<evidence type="ECO:0000259" key="9">
    <source>
        <dbReference type="Pfam" id="PF23233"/>
    </source>
</evidence>
<keyword evidence="11" id="KW-1185">Reference proteome</keyword>
<dbReference type="Pfam" id="PF23241">
    <property type="entry name" value="HAT_PRP39_C"/>
    <property type="match status" value="1"/>
</dbReference>
<accession>A0A9P7BDN5</accession>
<evidence type="ECO:0000256" key="7">
    <source>
        <dbReference type="ARBA" id="ARBA00023242"/>
    </source>
</evidence>
<feature type="domain" description="Pre-mRNA-splicing factor Syf1-like N-terminal HAT-repeats" evidence="9">
    <location>
        <begin position="308"/>
        <end position="437"/>
    </location>
</feature>
<evidence type="ECO:0000313" key="11">
    <source>
        <dbReference type="Proteomes" id="UP000750334"/>
    </source>
</evidence>
<keyword evidence="4" id="KW-0747">Spliceosome</keyword>
<dbReference type="InterPro" id="IPR011990">
    <property type="entry name" value="TPR-like_helical_dom_sf"/>
</dbReference>
<dbReference type="Proteomes" id="UP000750334">
    <property type="component" value="Unassembled WGS sequence"/>
</dbReference>
<dbReference type="GO" id="GO:0071007">
    <property type="term" value="C:U2-type catalytic step 2 spliceosome"/>
    <property type="evidence" value="ECO:0007669"/>
    <property type="project" value="TreeGrafter"/>
</dbReference>
<dbReference type="AlphaFoldDB" id="A0A9P7BDN5"/>
<dbReference type="PANTHER" id="PTHR11246">
    <property type="entry name" value="PRE-MRNA SPLICING FACTOR"/>
    <property type="match status" value="1"/>
</dbReference>
<keyword evidence="6" id="KW-0508">mRNA splicing</keyword>
<dbReference type="Pfam" id="PF23233">
    <property type="entry name" value="HAT_Syf1_CNRKL1_N"/>
    <property type="match status" value="2"/>
</dbReference>
<protein>
    <recommendedName>
        <fullName evidence="8">Pre-mRNA-splicing factor CLF1</fullName>
    </recommendedName>
</protein>
<dbReference type="EMBL" id="PUHR01000008">
    <property type="protein sequence ID" value="KAG0671806.1"/>
    <property type="molecule type" value="Genomic_DNA"/>
</dbReference>
<keyword evidence="3" id="KW-0507">mRNA processing</keyword>
<evidence type="ECO:0000256" key="8">
    <source>
        <dbReference type="ARBA" id="ARBA00039167"/>
    </source>
</evidence>
<sequence>MSGEEAGSTQLSVDSILNDVYARRKFTKTQPKLDILDIEELREFQGRKRREFESYLKRNRLDMGQWLRYATFELEQHDMRRARSIFERALLVNGGYIPLWIRYIDSEIKAKFLNHARNVLDRAITTLPRVDKLWYKYLFLEESLENWDIVRSLYNKWCSLEPERGAWASYIEFEIRQKKYNNARDIYEKYALVYPQPETWLAWVRFESTYGTIESIRKIYSMAIDFLTEYEVTMKDDNNYETGLIQLAMSFASWETSEREYERASSIYKILKEKFPGNPQIIKAQDDFNRNFGSVKDINDTLISKRKISYENELRSNLQNYYYWMLYIDLVEQYFPSEIISVFERAVTTSIPNQTVSKDIHWKRYIYLWIRYFTYMELKKLDIESCRLLYKRCLNEVIPHRKFTFSEIWIMYSEFEIRQNDLALARKILGRSLGMCPTPTLFSRYIELEVKLREFDRVRKLYEKFLVYTPTDYKIWLGYSKLEENLGDEDRARAIFEIPLQDNVIDIPVDSQLILIQKFIDFETDAQEYDNARSLYERYLHKGNFAPNIWISYALYESSAPTNDQLEALYNNSNNGNSSDEELENDNVVEFKPSEENFTRARKIYERALEYFREREDSKSRVSIFQSYKEFEDKFGSQESQQALAERTPKEVLKVKVENGIEKEYIDYNFPDDSKSSKKVDVSRFLSFAKQWKEEEQLK</sequence>
<dbReference type="SUPFAM" id="SSF48452">
    <property type="entry name" value="TPR-like"/>
    <property type="match status" value="4"/>
</dbReference>
<dbReference type="GO" id="GO:0000245">
    <property type="term" value="P:spliceosomal complex assembly"/>
    <property type="evidence" value="ECO:0007669"/>
    <property type="project" value="TreeGrafter"/>
</dbReference>
<evidence type="ECO:0000256" key="1">
    <source>
        <dbReference type="ARBA" id="ARBA00004123"/>
    </source>
</evidence>
<dbReference type="Gene3D" id="1.25.40.10">
    <property type="entry name" value="Tetratricopeptide repeat domain"/>
    <property type="match status" value="4"/>
</dbReference>
<dbReference type="InterPro" id="IPR059164">
    <property type="entry name" value="HAT_PRP39_C"/>
</dbReference>
<dbReference type="InterPro" id="IPR003107">
    <property type="entry name" value="HAT"/>
</dbReference>